<dbReference type="STRING" id="1479485.DA73_0220170"/>
<dbReference type="GO" id="GO:0008967">
    <property type="term" value="F:phosphoglycolate phosphatase activity"/>
    <property type="evidence" value="ECO:0007669"/>
    <property type="project" value="TreeGrafter"/>
</dbReference>
<dbReference type="Pfam" id="PF13419">
    <property type="entry name" value="HAD_2"/>
    <property type="match status" value="1"/>
</dbReference>
<dbReference type="InterPro" id="IPR006439">
    <property type="entry name" value="HAD-SF_hydro_IA"/>
</dbReference>
<sequence length="226" mass="24280">MDLQAVLLDVDGTLVLSNDAHAQAWVDVFKEFGYDVPFERVRPLMGMGGDRVIPTIVPGLTKDEGEGKAISSRRKEIMIDKYVPALKPAPGARELILHMKEAGLRLIVASSASNQELSVLLKAAQVEDLLDEATTSNDAETSKPSPDIVEAALGKLKMKSDKVLMLGDTPYDLQSANAAGVGLIAVRCGGFDDTSLKGSLAIYNDPADLLAHYDNSPFKQPSLMKN</sequence>
<dbReference type="Proteomes" id="UP000029738">
    <property type="component" value="Unassembled WGS sequence"/>
</dbReference>
<gene>
    <name evidence="2" type="ORF">DA73_0220170</name>
    <name evidence="1" type="ORF">DA73_0400015985</name>
</gene>
<dbReference type="InterPro" id="IPR023214">
    <property type="entry name" value="HAD_sf"/>
</dbReference>
<reference evidence="1" key="2">
    <citation type="submission" date="2019-11" db="EMBL/GenBank/DDBJ databases">
        <title>Improved Assembly of Tolypothrix boutellei genome.</title>
        <authorList>
            <person name="Sarangi A.N."/>
            <person name="Mukherjee M."/>
            <person name="Ghosh S."/>
            <person name="Singh D."/>
            <person name="Das A."/>
            <person name="Kant S."/>
            <person name="Prusty A."/>
            <person name="Tripathy S."/>
        </authorList>
    </citation>
    <scope>NUCLEOTIDE SEQUENCE</scope>
    <source>
        <strain evidence="1">VB521301</strain>
    </source>
</reference>
<dbReference type="OrthoDB" id="9797743at2"/>
<dbReference type="PANTHER" id="PTHR43434:SF16">
    <property type="entry name" value="BLL8046 PROTEIN"/>
    <property type="match status" value="1"/>
</dbReference>
<dbReference type="InterPro" id="IPR036412">
    <property type="entry name" value="HAD-like_sf"/>
</dbReference>
<dbReference type="EMBL" id="JHEG04000001">
    <property type="protein sequence ID" value="KAF3886816.1"/>
    <property type="molecule type" value="Genomic_DNA"/>
</dbReference>
<name>A0A0C1NDF6_9CYAN</name>
<dbReference type="EMBL" id="JHEG02000048">
    <property type="protein sequence ID" value="KIE10801.1"/>
    <property type="molecule type" value="Genomic_DNA"/>
</dbReference>
<dbReference type="Gene3D" id="3.40.50.1000">
    <property type="entry name" value="HAD superfamily/HAD-like"/>
    <property type="match status" value="1"/>
</dbReference>
<dbReference type="NCBIfam" id="TIGR01549">
    <property type="entry name" value="HAD-SF-IA-v1"/>
    <property type="match status" value="1"/>
</dbReference>
<dbReference type="SFLD" id="SFLDG01129">
    <property type="entry name" value="C1.5:_HAD__Beta-PGM__Phosphata"/>
    <property type="match status" value="1"/>
</dbReference>
<dbReference type="InterPro" id="IPR023198">
    <property type="entry name" value="PGP-like_dom2"/>
</dbReference>
<comment type="caution">
    <text evidence="2">The sequence shown here is derived from an EMBL/GenBank/DDBJ whole genome shotgun (WGS) entry which is preliminary data.</text>
</comment>
<dbReference type="InterPro" id="IPR041492">
    <property type="entry name" value="HAD_2"/>
</dbReference>
<keyword evidence="3" id="KW-1185">Reference proteome</keyword>
<reference evidence="2" key="1">
    <citation type="journal article" date="2015" name="Genome Announc.">
        <title>Draft Genome Sequence of Tolypothrix boutellei Strain VB521301.</title>
        <authorList>
            <person name="Chandrababunaidu M.M."/>
            <person name="Singh D."/>
            <person name="Sen D."/>
            <person name="Bhan S."/>
            <person name="Das S."/>
            <person name="Gupta A."/>
            <person name="Adhikary S.P."/>
            <person name="Tripathy S."/>
        </authorList>
    </citation>
    <scope>NUCLEOTIDE SEQUENCE</scope>
    <source>
        <strain evidence="2">VB521301</strain>
    </source>
</reference>
<proteinExistence type="predicted"/>
<keyword evidence="2" id="KW-0378">Hydrolase</keyword>
<organism evidence="2">
    <name type="scientific">Tolypothrix bouteillei VB521301</name>
    <dbReference type="NCBI Taxonomy" id="1479485"/>
    <lineage>
        <taxon>Bacteria</taxon>
        <taxon>Bacillati</taxon>
        <taxon>Cyanobacteriota</taxon>
        <taxon>Cyanophyceae</taxon>
        <taxon>Nostocales</taxon>
        <taxon>Tolypothrichaceae</taxon>
        <taxon>Tolypothrix</taxon>
    </lineage>
</organism>
<dbReference type="GO" id="GO:0006281">
    <property type="term" value="P:DNA repair"/>
    <property type="evidence" value="ECO:0007669"/>
    <property type="project" value="TreeGrafter"/>
</dbReference>
<evidence type="ECO:0000313" key="1">
    <source>
        <dbReference type="EMBL" id="KAF3886816.1"/>
    </source>
</evidence>
<dbReference type="SUPFAM" id="SSF56784">
    <property type="entry name" value="HAD-like"/>
    <property type="match status" value="1"/>
</dbReference>
<dbReference type="SFLD" id="SFLDG01135">
    <property type="entry name" value="C1.5.6:_HAD__Beta-PGM__Phospha"/>
    <property type="match status" value="1"/>
</dbReference>
<dbReference type="PRINTS" id="PR00413">
    <property type="entry name" value="HADHALOGNASE"/>
</dbReference>
<dbReference type="GO" id="GO:0005829">
    <property type="term" value="C:cytosol"/>
    <property type="evidence" value="ECO:0007669"/>
    <property type="project" value="TreeGrafter"/>
</dbReference>
<dbReference type="PANTHER" id="PTHR43434">
    <property type="entry name" value="PHOSPHOGLYCOLATE PHOSPHATASE"/>
    <property type="match status" value="1"/>
</dbReference>
<dbReference type="Gene3D" id="1.10.150.240">
    <property type="entry name" value="Putative phosphatase, domain 2"/>
    <property type="match status" value="1"/>
</dbReference>
<protein>
    <submittedName>
        <fullName evidence="1 2">Hydrolase</fullName>
    </submittedName>
</protein>
<evidence type="ECO:0000313" key="2">
    <source>
        <dbReference type="EMBL" id="KIE10801.1"/>
    </source>
</evidence>
<dbReference type="InterPro" id="IPR050155">
    <property type="entry name" value="HAD-like_hydrolase_sf"/>
</dbReference>
<dbReference type="SFLD" id="SFLDS00003">
    <property type="entry name" value="Haloacid_Dehalogenase"/>
    <property type="match status" value="1"/>
</dbReference>
<dbReference type="AlphaFoldDB" id="A0A0C1NDF6"/>
<accession>A0A0C1NDF6</accession>
<dbReference type="RefSeq" id="WP_050045840.1">
    <property type="nucleotide sequence ID" value="NZ_JHEG04000001.1"/>
</dbReference>
<evidence type="ECO:0000313" key="3">
    <source>
        <dbReference type="Proteomes" id="UP000029738"/>
    </source>
</evidence>